<keyword evidence="1" id="KW-0805">Transcription regulation</keyword>
<dbReference type="EMBL" id="DWZH01000124">
    <property type="protein sequence ID" value="HJB11863.1"/>
    <property type="molecule type" value="Genomic_DNA"/>
</dbReference>
<dbReference type="InterPro" id="IPR036390">
    <property type="entry name" value="WH_DNA-bd_sf"/>
</dbReference>
<feature type="domain" description="HTH deoR-type" evidence="4">
    <location>
        <begin position="12"/>
        <end position="67"/>
    </location>
</feature>
<comment type="caution">
    <text evidence="5">The sequence shown here is derived from an EMBL/GenBank/DDBJ whole genome shotgun (WGS) entry which is preliminary data.</text>
</comment>
<evidence type="ECO:0000256" key="3">
    <source>
        <dbReference type="ARBA" id="ARBA00023163"/>
    </source>
</evidence>
<evidence type="ECO:0000259" key="4">
    <source>
        <dbReference type="PROSITE" id="PS51000"/>
    </source>
</evidence>
<keyword evidence="2" id="KW-0238">DNA-binding</keyword>
<dbReference type="Proteomes" id="UP000823823">
    <property type="component" value="Unassembled WGS sequence"/>
</dbReference>
<dbReference type="InterPro" id="IPR028082">
    <property type="entry name" value="Peripla_BP_I"/>
</dbReference>
<dbReference type="PRINTS" id="PR00037">
    <property type="entry name" value="HTHLACR"/>
</dbReference>
<gene>
    <name evidence="5" type="ORF">H9786_15290</name>
</gene>
<evidence type="ECO:0000256" key="2">
    <source>
        <dbReference type="ARBA" id="ARBA00023125"/>
    </source>
</evidence>
<name>A0A9D2LFW6_9MICO</name>
<sequence>MSPSAASARRLPRARHEHLLREIELRGAVRVATAASELGVNEVTIRRDIIALEKAGRLARVHGGAISADTPTIPTAARAIVGLVLPGAGSHFPDVVRGAEASPYGRRCRLIFASTKYRSSVEERQLERLVELGAQGIIVAPSLRDRSIPDLVASLAEMPVPLVLIERDLEDSTPLARYDWVRTDQVRGTVLALEHLAALGHRRIGLALLDRTPAAPAIREGYAQAAARLELAPAPVRPLPKDEGEADDPTDRALRAFLEACLDAGVRAALVHTDFHASRLVEIALDLGVSVPEDFAVVAHDDEFAELAMVPLTAVSPPGREIGRLAVDTLFERIRTEAPDRMPPRHIQLVPHLAVRASCGAHRQQSDDERPTSVTTG</sequence>
<reference evidence="5" key="1">
    <citation type="journal article" date="2021" name="PeerJ">
        <title>Extensive microbial diversity within the chicken gut microbiome revealed by metagenomics and culture.</title>
        <authorList>
            <person name="Gilroy R."/>
            <person name="Ravi A."/>
            <person name="Getino M."/>
            <person name="Pursley I."/>
            <person name="Horton D.L."/>
            <person name="Alikhan N.F."/>
            <person name="Baker D."/>
            <person name="Gharbi K."/>
            <person name="Hall N."/>
            <person name="Watson M."/>
            <person name="Adriaenssens E.M."/>
            <person name="Foster-Nyarko E."/>
            <person name="Jarju S."/>
            <person name="Secka A."/>
            <person name="Antonio M."/>
            <person name="Oren A."/>
            <person name="Chaudhuri R.R."/>
            <person name="La Ragione R."/>
            <person name="Hildebrand F."/>
            <person name="Pallen M.J."/>
        </authorList>
    </citation>
    <scope>NUCLEOTIDE SEQUENCE</scope>
    <source>
        <strain evidence="5">ChiHjej13B12-24818</strain>
    </source>
</reference>
<dbReference type="CDD" id="cd06267">
    <property type="entry name" value="PBP1_LacI_sugar_binding-like"/>
    <property type="match status" value="1"/>
</dbReference>
<dbReference type="InterPro" id="IPR046335">
    <property type="entry name" value="LacI/GalR-like_sensor"/>
</dbReference>
<dbReference type="PANTHER" id="PTHR30146:SF155">
    <property type="entry name" value="ALANINE RACEMASE"/>
    <property type="match status" value="1"/>
</dbReference>
<dbReference type="PANTHER" id="PTHR30146">
    <property type="entry name" value="LACI-RELATED TRANSCRIPTIONAL REPRESSOR"/>
    <property type="match status" value="1"/>
</dbReference>
<dbReference type="Pfam" id="PF08220">
    <property type="entry name" value="HTH_DeoR"/>
    <property type="match status" value="1"/>
</dbReference>
<dbReference type="Gene3D" id="3.40.50.2300">
    <property type="match status" value="2"/>
</dbReference>
<dbReference type="SUPFAM" id="SSF46785">
    <property type="entry name" value="Winged helix' DNA-binding domain"/>
    <property type="match status" value="1"/>
</dbReference>
<dbReference type="GO" id="GO:0000976">
    <property type="term" value="F:transcription cis-regulatory region binding"/>
    <property type="evidence" value="ECO:0007669"/>
    <property type="project" value="TreeGrafter"/>
</dbReference>
<dbReference type="PROSITE" id="PS51000">
    <property type="entry name" value="HTH_DEOR_2"/>
    <property type="match status" value="1"/>
</dbReference>
<accession>A0A9D2LFW6</accession>
<organism evidence="5 6">
    <name type="scientific">Candidatus Brachybacterium merdavium</name>
    <dbReference type="NCBI Taxonomy" id="2838513"/>
    <lineage>
        <taxon>Bacteria</taxon>
        <taxon>Bacillati</taxon>
        <taxon>Actinomycetota</taxon>
        <taxon>Actinomycetes</taxon>
        <taxon>Micrococcales</taxon>
        <taxon>Dermabacteraceae</taxon>
        <taxon>Brachybacterium</taxon>
    </lineage>
</organism>
<dbReference type="SUPFAM" id="SSF53822">
    <property type="entry name" value="Periplasmic binding protein-like I"/>
    <property type="match status" value="1"/>
</dbReference>
<evidence type="ECO:0000313" key="6">
    <source>
        <dbReference type="Proteomes" id="UP000823823"/>
    </source>
</evidence>
<dbReference type="AlphaFoldDB" id="A0A9D2LFW6"/>
<protein>
    <submittedName>
        <fullName evidence="5">Substrate-binding domain-containing protein</fullName>
    </submittedName>
</protein>
<evidence type="ECO:0000256" key="1">
    <source>
        <dbReference type="ARBA" id="ARBA00023015"/>
    </source>
</evidence>
<evidence type="ECO:0000313" key="5">
    <source>
        <dbReference type="EMBL" id="HJB11863.1"/>
    </source>
</evidence>
<proteinExistence type="predicted"/>
<keyword evidence="3" id="KW-0804">Transcription</keyword>
<dbReference type="SMART" id="SM00420">
    <property type="entry name" value="HTH_DEOR"/>
    <property type="match status" value="1"/>
</dbReference>
<reference evidence="5" key="2">
    <citation type="submission" date="2021-04" db="EMBL/GenBank/DDBJ databases">
        <authorList>
            <person name="Gilroy R."/>
        </authorList>
    </citation>
    <scope>NUCLEOTIDE SEQUENCE</scope>
    <source>
        <strain evidence="5">ChiHjej13B12-24818</strain>
    </source>
</reference>
<dbReference type="GO" id="GO:0003700">
    <property type="term" value="F:DNA-binding transcription factor activity"/>
    <property type="evidence" value="ECO:0007669"/>
    <property type="project" value="InterPro"/>
</dbReference>
<dbReference type="Pfam" id="PF13377">
    <property type="entry name" value="Peripla_BP_3"/>
    <property type="match status" value="1"/>
</dbReference>
<dbReference type="InterPro" id="IPR001034">
    <property type="entry name" value="DeoR_HTH"/>
</dbReference>